<accession>A0A345XZA7</accession>
<dbReference type="InterPro" id="IPR011055">
    <property type="entry name" value="Dup_hybrid_motif"/>
</dbReference>
<dbReference type="InterPro" id="IPR016047">
    <property type="entry name" value="M23ase_b-sheet_dom"/>
</dbReference>
<evidence type="ECO:0000259" key="2">
    <source>
        <dbReference type="Pfam" id="PF01551"/>
    </source>
</evidence>
<protein>
    <submittedName>
        <fullName evidence="3">M23 family peptidase</fullName>
    </submittedName>
</protein>
<dbReference type="PANTHER" id="PTHR21666">
    <property type="entry name" value="PEPTIDASE-RELATED"/>
    <property type="match status" value="1"/>
</dbReference>
<keyword evidence="4" id="KW-1185">Reference proteome</keyword>
<gene>
    <name evidence="3" type="ORF">DVA86_00185</name>
</gene>
<dbReference type="AlphaFoldDB" id="A0A345XZA7"/>
<dbReference type="PANTHER" id="PTHR21666:SF270">
    <property type="entry name" value="MUREIN HYDROLASE ACTIVATOR ENVC"/>
    <property type="match status" value="1"/>
</dbReference>
<dbReference type="KEGG" id="sarm:DVA86_00185"/>
<dbReference type="EMBL" id="CP031320">
    <property type="protein sequence ID" value="AXK36973.1"/>
    <property type="molecule type" value="Genomic_DNA"/>
</dbReference>
<evidence type="ECO:0000313" key="4">
    <source>
        <dbReference type="Proteomes" id="UP000254425"/>
    </source>
</evidence>
<feature type="chain" id="PRO_5016880729" evidence="1">
    <location>
        <begin position="21"/>
        <end position="193"/>
    </location>
</feature>
<proteinExistence type="predicted"/>
<evidence type="ECO:0000313" key="3">
    <source>
        <dbReference type="EMBL" id="AXK36973.1"/>
    </source>
</evidence>
<dbReference type="Proteomes" id="UP000254425">
    <property type="component" value="Chromosome"/>
</dbReference>
<sequence>MMAAVGAVAAVVIAAPVAVAAPGDGSSAGPRTGEPSAAAELARPNFKMPFLCGQTWVGSNWDGHSPGHSIDWNHYAADGSTDDFGRRVFSSAGGKVIASYYSTDTGYGNTVVIGHGNGWQTRYAHLKSRGVSRGDTVKQGQRIGRVGASSAKYELSPHLHYEQIHDGSVVVSVIQGVRWSDFMKRSQTSRNCG</sequence>
<feature type="signal peptide" evidence="1">
    <location>
        <begin position="1"/>
        <end position="20"/>
    </location>
</feature>
<reference evidence="3 4" key="1">
    <citation type="submission" date="2018-07" db="EMBL/GenBank/DDBJ databases">
        <title>Draft genome of the type strain Streptomyces armeniacus ATCC 15676.</title>
        <authorList>
            <person name="Labana P."/>
            <person name="Gosse J.T."/>
            <person name="Boddy C.N."/>
        </authorList>
    </citation>
    <scope>NUCLEOTIDE SEQUENCE [LARGE SCALE GENOMIC DNA]</scope>
    <source>
        <strain evidence="3 4">ATCC 15676</strain>
    </source>
</reference>
<organism evidence="3 4">
    <name type="scientific">Streptomyces armeniacus</name>
    <dbReference type="NCBI Taxonomy" id="83291"/>
    <lineage>
        <taxon>Bacteria</taxon>
        <taxon>Bacillati</taxon>
        <taxon>Actinomycetota</taxon>
        <taxon>Actinomycetes</taxon>
        <taxon>Kitasatosporales</taxon>
        <taxon>Streptomycetaceae</taxon>
        <taxon>Streptomyces</taxon>
    </lineage>
</organism>
<dbReference type="GO" id="GO:0004222">
    <property type="term" value="F:metalloendopeptidase activity"/>
    <property type="evidence" value="ECO:0007669"/>
    <property type="project" value="TreeGrafter"/>
</dbReference>
<dbReference type="CDD" id="cd12797">
    <property type="entry name" value="M23_peptidase"/>
    <property type="match status" value="1"/>
</dbReference>
<dbReference type="InterPro" id="IPR050570">
    <property type="entry name" value="Cell_wall_metabolism_enzyme"/>
</dbReference>
<dbReference type="Gene3D" id="2.70.70.10">
    <property type="entry name" value="Glucose Permease (Domain IIA)"/>
    <property type="match status" value="1"/>
</dbReference>
<keyword evidence="1" id="KW-0732">Signal</keyword>
<name>A0A345XZA7_9ACTN</name>
<evidence type="ECO:0000256" key="1">
    <source>
        <dbReference type="SAM" id="SignalP"/>
    </source>
</evidence>
<dbReference type="SUPFAM" id="SSF51261">
    <property type="entry name" value="Duplicated hybrid motif"/>
    <property type="match status" value="1"/>
</dbReference>
<feature type="domain" description="M23ase beta-sheet core" evidence="2">
    <location>
        <begin position="85"/>
        <end position="168"/>
    </location>
</feature>
<dbReference type="Pfam" id="PF01551">
    <property type="entry name" value="Peptidase_M23"/>
    <property type="match status" value="1"/>
</dbReference>